<organism evidence="7 8">
    <name type="scientific">Clytia hemisphaerica</name>
    <dbReference type="NCBI Taxonomy" id="252671"/>
    <lineage>
        <taxon>Eukaryota</taxon>
        <taxon>Metazoa</taxon>
        <taxon>Cnidaria</taxon>
        <taxon>Hydrozoa</taxon>
        <taxon>Hydroidolina</taxon>
        <taxon>Leptothecata</taxon>
        <taxon>Obeliida</taxon>
        <taxon>Clytiidae</taxon>
        <taxon>Clytia</taxon>
    </lineage>
</organism>
<dbReference type="InterPro" id="IPR013083">
    <property type="entry name" value="Znf_RING/FYVE/PHD"/>
</dbReference>
<dbReference type="PANTHER" id="PTHR24007:SF7">
    <property type="entry name" value="BRCA1-ASSOCIATED PROTEIN"/>
    <property type="match status" value="1"/>
</dbReference>
<dbReference type="PROSITE" id="PS50271">
    <property type="entry name" value="ZF_UBP"/>
    <property type="match status" value="1"/>
</dbReference>
<dbReference type="GO" id="GO:0008270">
    <property type="term" value="F:zinc ion binding"/>
    <property type="evidence" value="ECO:0007669"/>
    <property type="project" value="UniProtKB-KW"/>
</dbReference>
<dbReference type="Gene3D" id="3.30.40.10">
    <property type="entry name" value="Zinc/RING finger domain, C3HC4 (zinc finger)"/>
    <property type="match status" value="2"/>
</dbReference>
<dbReference type="PANTHER" id="PTHR24007">
    <property type="entry name" value="BRCA1-ASSOCIATED PROTEIN"/>
    <property type="match status" value="1"/>
</dbReference>
<dbReference type="SMART" id="SM00290">
    <property type="entry name" value="ZnF_UBP"/>
    <property type="match status" value="1"/>
</dbReference>
<evidence type="ECO:0000256" key="2">
    <source>
        <dbReference type="ARBA" id="ARBA00022771"/>
    </source>
</evidence>
<feature type="domain" description="UBP-type" evidence="6">
    <location>
        <begin position="283"/>
        <end position="375"/>
    </location>
</feature>
<evidence type="ECO:0000259" key="5">
    <source>
        <dbReference type="PROSITE" id="PS50089"/>
    </source>
</evidence>
<dbReference type="SUPFAM" id="SSF57850">
    <property type="entry name" value="RING/U-box"/>
    <property type="match status" value="1"/>
</dbReference>
<reference evidence="7" key="1">
    <citation type="submission" date="2021-01" db="UniProtKB">
        <authorList>
            <consortium name="EnsemblMetazoa"/>
        </authorList>
    </citation>
    <scope>IDENTIFICATION</scope>
</reference>
<dbReference type="GO" id="GO:0016567">
    <property type="term" value="P:protein ubiquitination"/>
    <property type="evidence" value="ECO:0007669"/>
    <property type="project" value="TreeGrafter"/>
</dbReference>
<dbReference type="InterPro" id="IPR001607">
    <property type="entry name" value="Znf_UBP"/>
</dbReference>
<keyword evidence="1" id="KW-0479">Metal-binding</keyword>
<dbReference type="Pfam" id="PF07576">
    <property type="entry name" value="BRAP2"/>
    <property type="match status" value="1"/>
</dbReference>
<accession>A0A7M5UR84</accession>
<dbReference type="InterPro" id="IPR001841">
    <property type="entry name" value="Znf_RING"/>
</dbReference>
<dbReference type="GO" id="GO:0007265">
    <property type="term" value="P:Ras protein signal transduction"/>
    <property type="evidence" value="ECO:0007669"/>
    <property type="project" value="TreeGrafter"/>
</dbReference>
<dbReference type="InterPro" id="IPR011422">
    <property type="entry name" value="BRAP2/ETP1_RRM"/>
</dbReference>
<dbReference type="Proteomes" id="UP000594262">
    <property type="component" value="Unplaced"/>
</dbReference>
<evidence type="ECO:0000256" key="3">
    <source>
        <dbReference type="ARBA" id="ARBA00022833"/>
    </source>
</evidence>
<dbReference type="GO" id="GO:0061630">
    <property type="term" value="F:ubiquitin protein ligase activity"/>
    <property type="evidence" value="ECO:0007669"/>
    <property type="project" value="TreeGrafter"/>
</dbReference>
<dbReference type="CDD" id="cd16457">
    <property type="entry name" value="RING-H2_BRAP2"/>
    <property type="match status" value="1"/>
</dbReference>
<dbReference type="Pfam" id="PF13639">
    <property type="entry name" value="zf-RING_2"/>
    <property type="match status" value="1"/>
</dbReference>
<sequence length="384" mass="44125">MISLVVLRLEIQYADQNIQDFYYSAEQYFERHTELCTETELNNSGLRLLSEQVDIPEVFKEIPELHQGERKYQNIVVETYYPKQEAGGMEGAERRSDSLSEGKELTGIKYFSGNPSVERTQGILHLYKDKYLTPLDPDFPRSELICIIAVPAKYTCRDLQDFVAPAGETIQYMKILRDARPNQYMILIKFRDQLSTDSFYQEFEGKPYNLLENEVAHLVYVSKVETIPTSEGGYMPVTGLTELPNCPVCLERMDESVAGILTVLCNHSFHNECLSKWQDDCCPVCRYRQTPEEEVDQTCFECDAKESLWICLICGYVGCGRYQEQHAFQHYKQTAHTFSMHLGNQRVWDYAGDNYVHRLLQSKGDGKLVAVNSEGTEVCFISSS</sequence>
<keyword evidence="3" id="KW-0862">Zinc</keyword>
<proteinExistence type="predicted"/>
<dbReference type="InterPro" id="IPR047243">
    <property type="entry name" value="RING-H2_BRAP2"/>
</dbReference>
<keyword evidence="2 4" id="KW-0863">Zinc-finger</keyword>
<evidence type="ECO:0000313" key="7">
    <source>
        <dbReference type="EnsemblMetazoa" id="CLYHEMP004452.2"/>
    </source>
</evidence>
<dbReference type="AlphaFoldDB" id="A0A7M5UR84"/>
<keyword evidence="8" id="KW-1185">Reference proteome</keyword>
<evidence type="ECO:0000313" key="8">
    <source>
        <dbReference type="Proteomes" id="UP000594262"/>
    </source>
</evidence>
<dbReference type="Pfam" id="PF02148">
    <property type="entry name" value="zf-UBP"/>
    <property type="match status" value="1"/>
</dbReference>
<dbReference type="SMART" id="SM00184">
    <property type="entry name" value="RING"/>
    <property type="match status" value="1"/>
</dbReference>
<dbReference type="OrthoDB" id="5983041at2759"/>
<dbReference type="GO" id="GO:0005737">
    <property type="term" value="C:cytoplasm"/>
    <property type="evidence" value="ECO:0007669"/>
    <property type="project" value="TreeGrafter"/>
</dbReference>
<dbReference type="PROSITE" id="PS50089">
    <property type="entry name" value="ZF_RING_2"/>
    <property type="match status" value="1"/>
</dbReference>
<evidence type="ECO:0000256" key="4">
    <source>
        <dbReference type="PROSITE-ProRule" id="PRU00502"/>
    </source>
</evidence>
<feature type="domain" description="RING-type" evidence="5">
    <location>
        <begin position="246"/>
        <end position="286"/>
    </location>
</feature>
<name>A0A7M5UR84_9CNID</name>
<protein>
    <submittedName>
        <fullName evidence="7">Uncharacterized protein</fullName>
    </submittedName>
</protein>
<evidence type="ECO:0000256" key="1">
    <source>
        <dbReference type="ARBA" id="ARBA00022723"/>
    </source>
</evidence>
<evidence type="ECO:0000259" key="6">
    <source>
        <dbReference type="PROSITE" id="PS50271"/>
    </source>
</evidence>
<dbReference type="EnsemblMetazoa" id="CLYHEMT004452.2">
    <property type="protein sequence ID" value="CLYHEMP004452.2"/>
    <property type="gene ID" value="CLYHEMG004452"/>
</dbReference>